<organism evidence="1 2">
    <name type="scientific">Flavobacterium proteolyticum</name>
    <dbReference type="NCBI Taxonomy" id="2911683"/>
    <lineage>
        <taxon>Bacteria</taxon>
        <taxon>Pseudomonadati</taxon>
        <taxon>Bacteroidota</taxon>
        <taxon>Flavobacteriia</taxon>
        <taxon>Flavobacteriales</taxon>
        <taxon>Flavobacteriaceae</taxon>
        <taxon>Flavobacterium</taxon>
    </lineage>
</organism>
<dbReference type="EMBL" id="JADFTZ010000001">
    <property type="protein sequence ID" value="MBE9575752.1"/>
    <property type="molecule type" value="Genomic_DNA"/>
</dbReference>
<name>A0ABR9WPI6_9FLAO</name>
<evidence type="ECO:0000313" key="2">
    <source>
        <dbReference type="Proteomes" id="UP000656274"/>
    </source>
</evidence>
<dbReference type="Proteomes" id="UP000656274">
    <property type="component" value="Unassembled WGS sequence"/>
</dbReference>
<keyword evidence="2" id="KW-1185">Reference proteome</keyword>
<protein>
    <recommendedName>
        <fullName evidence="3">Glycosyltransferase family 1 protein</fullName>
    </recommendedName>
</protein>
<accession>A0ABR9WPI6</accession>
<dbReference type="RefSeq" id="WP_194093634.1">
    <property type="nucleotide sequence ID" value="NZ_JADFTZ010000001.1"/>
</dbReference>
<comment type="caution">
    <text evidence="1">The sequence shown here is derived from an EMBL/GenBank/DDBJ whole genome shotgun (WGS) entry which is preliminary data.</text>
</comment>
<proteinExistence type="predicted"/>
<reference evidence="1 2" key="1">
    <citation type="submission" date="2020-10" db="EMBL/GenBank/DDBJ databases">
        <title>The genome sequence of Flavobacterium aquaticum 1Y8A.</title>
        <authorList>
            <person name="Liu Y."/>
        </authorList>
    </citation>
    <scope>NUCLEOTIDE SEQUENCE [LARGE SCALE GENOMIC DNA]</scope>
    <source>
        <strain evidence="1 2">1Y8A</strain>
    </source>
</reference>
<evidence type="ECO:0000313" key="1">
    <source>
        <dbReference type="EMBL" id="MBE9575752.1"/>
    </source>
</evidence>
<sequence length="314" mass="37317">MKQFTLVKTNFNHHVSMDLYYEFEARIINKPNWEIINGVGSIQARMLRQLLKFIPPIQLPFKKHKNYVVIGYQKEKFFPYFHFNVDLKVLWMYDAWEPLFDEIEKTIRAYKINLVFTASKQSAEYFNTLNIPNFQSHWIPEGIDVTQYQFIPYQERTTDVLQLGRKWNEYHKKIKSIESDLVYQYEKKAGQIIFPSREDFLFGLANSKISICVPSDITHPERTGKISTITNRYLQSMASRCLILGKLPHDMLHLFDYNPIIEIDEKNPVAQIEAILANFDTYIPLIEKNYEVVKNFHNWDNRVTQIENFILNSK</sequence>
<evidence type="ECO:0008006" key="3">
    <source>
        <dbReference type="Google" id="ProtNLM"/>
    </source>
</evidence>
<gene>
    <name evidence="1" type="ORF">IM755_03435</name>
</gene>